<dbReference type="InterPro" id="IPR012340">
    <property type="entry name" value="NA-bd_OB-fold"/>
</dbReference>
<dbReference type="PANTHER" id="PTHR47165:SF4">
    <property type="entry name" value="OS03G0429900 PROTEIN"/>
    <property type="match status" value="1"/>
</dbReference>
<dbReference type="EMBL" id="KI926305">
    <property type="protein sequence ID" value="ETW38530.1"/>
    <property type="molecule type" value="Genomic_DNA"/>
</dbReference>
<evidence type="ECO:0000256" key="3">
    <source>
        <dbReference type="ARBA" id="ARBA00022705"/>
    </source>
</evidence>
<evidence type="ECO:0000259" key="10">
    <source>
        <dbReference type="Pfam" id="PF01336"/>
    </source>
</evidence>
<reference evidence="13 14" key="2">
    <citation type="submission" date="2013-02" db="EMBL/GenBank/DDBJ databases">
        <title>The Genome Sequence of Plasmodium falciparum Tanzania (2000708).</title>
        <authorList>
            <consortium name="The Broad Institute Genome Sequencing Platform"/>
            <consortium name="The Broad Institute Genome Sequencing Center for Infectious Disease"/>
            <person name="Neafsey D."/>
            <person name="Cheeseman I."/>
            <person name="Volkman S."/>
            <person name="Adams J."/>
            <person name="Walker B."/>
            <person name="Young S.K."/>
            <person name="Zeng Q."/>
            <person name="Gargeya S."/>
            <person name="Fitzgerald M."/>
            <person name="Haas B."/>
            <person name="Abouelleil A."/>
            <person name="Alvarado L."/>
            <person name="Arachchi H.M."/>
            <person name="Berlin A.M."/>
            <person name="Chapman S.B."/>
            <person name="Dewar J."/>
            <person name="Goldberg J."/>
            <person name="Griggs A."/>
            <person name="Gujja S."/>
            <person name="Hansen M."/>
            <person name="Howarth C."/>
            <person name="Imamovic A."/>
            <person name="Larimer J."/>
            <person name="McCowan C."/>
            <person name="Murphy C."/>
            <person name="Neiman D."/>
            <person name="Pearson M."/>
            <person name="Priest M."/>
            <person name="Roberts A."/>
            <person name="Saif S."/>
            <person name="Shea T."/>
            <person name="Sisk P."/>
            <person name="Sykes S."/>
            <person name="Wortman J."/>
            <person name="Nusbaum C."/>
            <person name="Birren B."/>
        </authorList>
    </citation>
    <scope>NUCLEOTIDE SEQUENCE [LARGE SCALE GENOMIC DNA]</scope>
    <source>
        <strain evidence="14">Tanzania (2000708)</strain>
    </source>
</reference>
<dbReference type="Pfam" id="PF01336">
    <property type="entry name" value="tRNA_anti-codon"/>
    <property type="match status" value="1"/>
</dbReference>
<comment type="similarity">
    <text evidence="2">Belongs to the replication factor A protein 1 family.</text>
</comment>
<keyword evidence="7" id="KW-0238">DNA-binding</keyword>
<comment type="subcellular location">
    <subcellularLocation>
        <location evidence="1">Nucleus</location>
    </subcellularLocation>
</comment>
<dbReference type="InterPro" id="IPR004365">
    <property type="entry name" value="NA-bd_OB_tRNA"/>
</dbReference>
<dbReference type="GO" id="GO:0008270">
    <property type="term" value="F:zinc ion binding"/>
    <property type="evidence" value="ECO:0007669"/>
    <property type="project" value="UniProtKB-KW"/>
</dbReference>
<keyword evidence="4" id="KW-0479">Metal-binding</keyword>
<name>A0A024WDR5_PLAFA</name>
<protein>
    <recommendedName>
        <fullName evidence="15">Replication protein A subunit</fullName>
    </recommendedName>
</protein>
<evidence type="ECO:0000256" key="4">
    <source>
        <dbReference type="ARBA" id="ARBA00022723"/>
    </source>
</evidence>
<keyword evidence="8" id="KW-0539">Nucleus</keyword>
<evidence type="ECO:0000256" key="6">
    <source>
        <dbReference type="ARBA" id="ARBA00022833"/>
    </source>
</evidence>
<organism evidence="13 14">
    <name type="scientific">Plasmodium falciparum Tanzania</name>
    <name type="common">2000708</name>
    <dbReference type="NCBI Taxonomy" id="1036725"/>
    <lineage>
        <taxon>Eukaryota</taxon>
        <taxon>Sar</taxon>
        <taxon>Alveolata</taxon>
        <taxon>Apicomplexa</taxon>
        <taxon>Aconoidasida</taxon>
        <taxon>Haemosporida</taxon>
        <taxon>Plasmodiidae</taxon>
        <taxon>Plasmodium</taxon>
        <taxon>Plasmodium (Laverania)</taxon>
    </lineage>
</organism>
<dbReference type="CDD" id="cd04475">
    <property type="entry name" value="RPA1_DBD_B"/>
    <property type="match status" value="1"/>
</dbReference>
<evidence type="ECO:0000256" key="9">
    <source>
        <dbReference type="SAM" id="MobiDB-lite"/>
    </source>
</evidence>
<dbReference type="CDD" id="cd04474">
    <property type="entry name" value="RPA1_DBD_A"/>
    <property type="match status" value="1"/>
</dbReference>
<evidence type="ECO:0000256" key="1">
    <source>
        <dbReference type="ARBA" id="ARBA00004123"/>
    </source>
</evidence>
<evidence type="ECO:0000313" key="13">
    <source>
        <dbReference type="EMBL" id="ETW38530.1"/>
    </source>
</evidence>
<accession>A0A024WDR5</accession>
<dbReference type="Pfam" id="PF08646">
    <property type="entry name" value="Rep_fac-A_C"/>
    <property type="match status" value="1"/>
</dbReference>
<dbReference type="GO" id="GO:0005634">
    <property type="term" value="C:nucleus"/>
    <property type="evidence" value="ECO:0007669"/>
    <property type="project" value="UniProtKB-SubCell"/>
</dbReference>
<feature type="domain" description="OB" evidence="10">
    <location>
        <begin position="135"/>
        <end position="219"/>
    </location>
</feature>
<dbReference type="FunFam" id="2.40.50.140:FF:000064">
    <property type="entry name" value="Replication protein A subunit"/>
    <property type="match status" value="1"/>
</dbReference>
<dbReference type="GO" id="GO:0003677">
    <property type="term" value="F:DNA binding"/>
    <property type="evidence" value="ECO:0007669"/>
    <property type="project" value="UniProtKB-KW"/>
</dbReference>
<evidence type="ECO:0000256" key="5">
    <source>
        <dbReference type="ARBA" id="ARBA00022771"/>
    </source>
</evidence>
<keyword evidence="6" id="KW-0862">Zinc</keyword>
<dbReference type="OrthoDB" id="1751331at2759"/>
<evidence type="ECO:0000256" key="7">
    <source>
        <dbReference type="ARBA" id="ARBA00023125"/>
    </source>
</evidence>
<dbReference type="GO" id="GO:0006260">
    <property type="term" value="P:DNA replication"/>
    <property type="evidence" value="ECO:0007669"/>
    <property type="project" value="UniProtKB-KW"/>
</dbReference>
<keyword evidence="3" id="KW-0235">DNA replication</keyword>
<dbReference type="eggNOG" id="KOG0851">
    <property type="taxonomic scope" value="Eukaryota"/>
</dbReference>
<feature type="domain" description="Replication protein A OB" evidence="12">
    <location>
        <begin position="243"/>
        <end position="343"/>
    </location>
</feature>
<dbReference type="InterPro" id="IPR047192">
    <property type="entry name" value="Euk_RPA1_DBD_C"/>
</dbReference>
<sequence>MDHPSGNYNHENDPNNHHNYNNHNNYHTYDRHVNPSNNHQHYNNKDEYTYTNNEDCHLKIRKDDMGSNQESRDYNYYDENSMDNIMKKDEKILKDKTLNRNNRKITPYQSNAVIKMNDGILMQINKLSQYSSKWIIKARVQSKDNIRRYTSGSKEGKVFNIELCDEDGEIKANFFGKAVDKWFDFIEVGKIYKISKGMIKVANKKFNTLNHDYEITLDENSLIEILDEENENIPKYNYNFISIDNIKNMNTGSFVDIIAVVLNYQEKMQIFVKKTGQYKDKRDVTLIDESFDTIQVTLWEKNATIIDEMNLRDNCIVCFKYLKIGEWQGKKLESHARTKIEINPDNIEKAYILKNWWIHNKKMICNSINLSSNYINIETQKTIQEIKKNVNLVNEEALSGKGIMFTTYGFIDQIYNNMPVYSACPDCNKKMISNSVDDNEYEPSSNLLEETMYCAKCNKNNIPVYNYYINLKITDSTDSIRASAFANCAKIIMNGLSAEEYMKLRQEYIMQENIENFDIIEKIKLNEFFFRIKVYMTSHMDELKKNYTIIDIAPVGKLLIDNCRYLIKSIKNLTSKRDTDHDE</sequence>
<dbReference type="FunFam" id="2.40.50.140:FF:000041">
    <property type="entry name" value="Replication protein A subunit"/>
    <property type="match status" value="1"/>
</dbReference>
<dbReference type="SUPFAM" id="SSF50249">
    <property type="entry name" value="Nucleic acid-binding proteins"/>
    <property type="match status" value="3"/>
</dbReference>
<evidence type="ECO:0000256" key="2">
    <source>
        <dbReference type="ARBA" id="ARBA00005690"/>
    </source>
</evidence>
<feature type="region of interest" description="Disordered" evidence="9">
    <location>
        <begin position="1"/>
        <end position="50"/>
    </location>
</feature>
<dbReference type="Pfam" id="PF16900">
    <property type="entry name" value="REPA_OB_2"/>
    <property type="match status" value="1"/>
</dbReference>
<evidence type="ECO:0000259" key="11">
    <source>
        <dbReference type="Pfam" id="PF08646"/>
    </source>
</evidence>
<evidence type="ECO:0008006" key="15">
    <source>
        <dbReference type="Google" id="ProtNLM"/>
    </source>
</evidence>
<proteinExistence type="inferred from homology"/>
<feature type="compositionally biased region" description="Low complexity" evidence="9">
    <location>
        <begin position="17"/>
        <end position="27"/>
    </location>
</feature>
<dbReference type="PANTHER" id="PTHR47165">
    <property type="entry name" value="OS03G0429900 PROTEIN"/>
    <property type="match status" value="1"/>
</dbReference>
<evidence type="ECO:0000259" key="12">
    <source>
        <dbReference type="Pfam" id="PF16900"/>
    </source>
</evidence>
<dbReference type="InterPro" id="IPR031657">
    <property type="entry name" value="REPA_OB_2"/>
</dbReference>
<dbReference type="FunFam" id="2.40.50.140:FF:000338">
    <property type="entry name" value="Replication protein A large subunit"/>
    <property type="match status" value="1"/>
</dbReference>
<dbReference type="AlphaFoldDB" id="A0A024WDR5"/>
<dbReference type="Gene3D" id="2.40.50.140">
    <property type="entry name" value="Nucleic acid-binding proteins"/>
    <property type="match status" value="3"/>
</dbReference>
<dbReference type="Proteomes" id="UP000030708">
    <property type="component" value="Unassembled WGS sequence"/>
</dbReference>
<keyword evidence="5" id="KW-0863">Zinc-finger</keyword>
<dbReference type="InterPro" id="IPR013955">
    <property type="entry name" value="Rep_factor-A_C"/>
</dbReference>
<reference evidence="13 14" key="1">
    <citation type="submission" date="2013-02" db="EMBL/GenBank/DDBJ databases">
        <title>The Genome Annotation of Plasmodium falciparum Tanzania (2000708).</title>
        <authorList>
            <consortium name="The Broad Institute Genome Sequencing Platform"/>
            <consortium name="The Broad Institute Genome Sequencing Center for Infectious Disease"/>
            <person name="Neafsey D."/>
            <person name="Hoffman S."/>
            <person name="Volkman S."/>
            <person name="Rosenthal P."/>
            <person name="Walker B."/>
            <person name="Young S.K."/>
            <person name="Zeng Q."/>
            <person name="Gargeya S."/>
            <person name="Fitzgerald M."/>
            <person name="Haas B."/>
            <person name="Abouelleil A."/>
            <person name="Allen A.W."/>
            <person name="Alvarado L."/>
            <person name="Arachchi H.M."/>
            <person name="Berlin A.M."/>
            <person name="Chapman S.B."/>
            <person name="Gainer-Dewar J."/>
            <person name="Goldberg J."/>
            <person name="Griggs A."/>
            <person name="Gujja S."/>
            <person name="Hansen M."/>
            <person name="Howarth C."/>
            <person name="Imamovic A."/>
            <person name="Ireland A."/>
            <person name="Larimer J."/>
            <person name="McCowan C."/>
            <person name="Murphy C."/>
            <person name="Pearson M."/>
            <person name="Poon T.W."/>
            <person name="Priest M."/>
            <person name="Roberts A."/>
            <person name="Saif S."/>
            <person name="Shea T."/>
            <person name="Sisk P."/>
            <person name="Sykes S."/>
            <person name="Wortman J."/>
            <person name="Nusbaum C."/>
            <person name="Birren B."/>
        </authorList>
    </citation>
    <scope>NUCLEOTIDE SEQUENCE [LARGE SCALE GENOMIC DNA]</scope>
    <source>
        <strain evidence="14">Tanzania (2000708)</strain>
    </source>
</reference>
<dbReference type="CDD" id="cd04476">
    <property type="entry name" value="RPA1_DBD_C"/>
    <property type="match status" value="1"/>
</dbReference>
<evidence type="ECO:0000256" key="8">
    <source>
        <dbReference type="ARBA" id="ARBA00023242"/>
    </source>
</evidence>
<gene>
    <name evidence="13" type="ORF">PFTANZ_00794</name>
</gene>
<evidence type="ECO:0000313" key="14">
    <source>
        <dbReference type="Proteomes" id="UP000030708"/>
    </source>
</evidence>
<feature type="domain" description="Replication factor A C-terminal" evidence="11">
    <location>
        <begin position="404"/>
        <end position="555"/>
    </location>
</feature>